<protein>
    <submittedName>
        <fullName evidence="1">Uncharacterized protein</fullName>
    </submittedName>
</protein>
<dbReference type="AlphaFoldDB" id="A0A3A1N5H2"/>
<comment type="caution">
    <text evidence="1">The sequence shown here is derived from an EMBL/GenBank/DDBJ whole genome shotgun (WGS) entry which is preliminary data.</text>
</comment>
<proteinExistence type="predicted"/>
<dbReference type="EMBL" id="QXFH01000072">
    <property type="protein sequence ID" value="RIV32876.1"/>
    <property type="molecule type" value="Genomic_DNA"/>
</dbReference>
<dbReference type="RefSeq" id="WP_119608141.1">
    <property type="nucleotide sequence ID" value="NZ_QXFH01000072.1"/>
</dbReference>
<sequence>MISNKFSFNSHRFNLWEIYESIKNYYPIGVPRGENGRGIFFEYAGVKKLEKLVMDNVHDEKNFNSRWTSYMHELEKKLNKEIIGTTYGQAPSFSSSVIVERNVMGNCSHLKELHFSLSLVGNFFSIYGLDSTRILDEKDSSSGYRAANVITGSPYKELKKDFLILENSIRERFPNHKMVPFAFGQQIIDGLRVRYSDAEVCSVHMAIFNDFVQPKNNLRFTQGYVVDHTRGDIYYGLDDWIKNTE</sequence>
<evidence type="ECO:0000313" key="1">
    <source>
        <dbReference type="EMBL" id="RIV32876.1"/>
    </source>
</evidence>
<name>A0A3A1N5H2_9FLAO</name>
<accession>A0A3A1N5H2</accession>
<evidence type="ECO:0000313" key="2">
    <source>
        <dbReference type="Proteomes" id="UP000266067"/>
    </source>
</evidence>
<reference evidence="1 2" key="1">
    <citation type="submission" date="2018-08" db="EMBL/GenBank/DDBJ databases">
        <title>Proposal of Muricauda 72 sp.nov. and Muricauda NH166 sp.nov., isolated from seawater.</title>
        <authorList>
            <person name="Cheng H."/>
            <person name="Wu Y.-H."/>
            <person name="Guo L.-L."/>
            <person name="Xu X.-W."/>
        </authorList>
    </citation>
    <scope>NUCLEOTIDE SEQUENCE [LARGE SCALE GENOMIC DNA]</scope>
    <source>
        <strain evidence="1 2">KCTC 22173</strain>
    </source>
</reference>
<gene>
    <name evidence="1" type="ORF">D2V08_10625</name>
</gene>
<dbReference type="OrthoDB" id="795641at2"/>
<organism evidence="1 2">
    <name type="scientific">Flagellimonas lutimaris</name>
    <dbReference type="NCBI Taxonomy" id="475082"/>
    <lineage>
        <taxon>Bacteria</taxon>
        <taxon>Pseudomonadati</taxon>
        <taxon>Bacteroidota</taxon>
        <taxon>Flavobacteriia</taxon>
        <taxon>Flavobacteriales</taxon>
        <taxon>Flavobacteriaceae</taxon>
        <taxon>Flagellimonas</taxon>
    </lineage>
</organism>
<dbReference type="Proteomes" id="UP000266067">
    <property type="component" value="Unassembled WGS sequence"/>
</dbReference>
<keyword evidence="2" id="KW-1185">Reference proteome</keyword>